<gene>
    <name evidence="2" type="ORF">TcWFU_004941</name>
</gene>
<sequence>METMDYGTLTFCHSDSYMARRESVRRGSRECQRSESSTNTTSPFTSISPPRPRASRRNRTPSRSKSPTYLGSPVLPFFSDQTNTSFSEIFTAVLGSKLAKQSPSKNGHLQNSQKTESLLPSKPIKASDTERRTPTPQAFLESPTLEYRMRGDRERQLDTRCLRIIRKLNYYPEYQEIVRRFAIAESEIDTEASMTSCVNKARPCSSCGVQAYLRKFLCLKEPTHPLAVSQATLLLSGDSTPERSCAREANGSPNRYDARRMSRNSMTLEQSSEMEETWVMERSMKLTNWASGHGTAVAMPRNLPPETLLRRLARSISIRLAYKRCLLEQANQRLSELDKRTSVVRSVLRKAIDGALPQMRSGTDVCYFNIPPIAPPEAEVVEMRLCHMTSAHHPLSSTSSNSALISSSVETSLPEVTANLVLRFDRLLSSQTAVLELLCQLTRRLYCLDRRIAECIAAGADATIRVGDGQHPCELDATLFPLQSRRQQLMEQIGEAQRLRDDFESTKVRLLSGLQHQFFVLHDTPLHSEGTISGRNSSSPFEGHECYDSSGQSSPSTPPRREANSVTCLAEFVSRHLGKYLQTLLIKLLLETEIYDDQEAVDCVGIANFGSQCPSFIFAHSLLCSLMYRDPHVEF</sequence>
<keyword evidence="3" id="KW-1185">Reference proteome</keyword>
<feature type="compositionally biased region" description="Polar residues" evidence="1">
    <location>
        <begin position="101"/>
        <end position="118"/>
    </location>
</feature>
<feature type="region of interest" description="Disordered" evidence="1">
    <location>
        <begin position="25"/>
        <end position="74"/>
    </location>
</feature>
<protein>
    <submittedName>
        <fullName evidence="2">Uncharacterized protein</fullName>
    </submittedName>
</protein>
<proteinExistence type="predicted"/>
<feature type="compositionally biased region" description="Basic residues" evidence="1">
    <location>
        <begin position="53"/>
        <end position="62"/>
    </location>
</feature>
<evidence type="ECO:0000256" key="1">
    <source>
        <dbReference type="SAM" id="MobiDB-lite"/>
    </source>
</evidence>
<reference evidence="2 3" key="1">
    <citation type="journal article" date="2022" name="Front. Cell. Infect. Microbiol.">
        <title>The Genomes of Two Strains of Taenia crassiceps the Animal Model for the Study of Human Cysticercosis.</title>
        <authorList>
            <person name="Bobes R.J."/>
            <person name="Estrada K."/>
            <person name="Rios-Valencia D.G."/>
            <person name="Calderon-Gallegos A."/>
            <person name="de la Torre P."/>
            <person name="Carrero J.C."/>
            <person name="Sanchez-Flores A."/>
            <person name="Laclette J.P."/>
        </authorList>
    </citation>
    <scope>NUCLEOTIDE SEQUENCE [LARGE SCALE GENOMIC DNA]</scope>
    <source>
        <strain evidence="2">WFUcys</strain>
    </source>
</reference>
<comment type="caution">
    <text evidence="2">The sequence shown here is derived from an EMBL/GenBank/DDBJ whole genome shotgun (WGS) entry which is preliminary data.</text>
</comment>
<evidence type="ECO:0000313" key="3">
    <source>
        <dbReference type="Proteomes" id="UP001651158"/>
    </source>
</evidence>
<feature type="compositionally biased region" description="Polar residues" evidence="1">
    <location>
        <begin position="531"/>
        <end position="540"/>
    </location>
</feature>
<name>A0ABR4QLA4_9CEST</name>
<feature type="compositionally biased region" description="Polar residues" evidence="1">
    <location>
        <begin position="34"/>
        <end position="47"/>
    </location>
</feature>
<evidence type="ECO:0000313" key="2">
    <source>
        <dbReference type="EMBL" id="KAL5110327.1"/>
    </source>
</evidence>
<organism evidence="2 3">
    <name type="scientific">Taenia crassiceps</name>
    <dbReference type="NCBI Taxonomy" id="6207"/>
    <lineage>
        <taxon>Eukaryota</taxon>
        <taxon>Metazoa</taxon>
        <taxon>Spiralia</taxon>
        <taxon>Lophotrochozoa</taxon>
        <taxon>Platyhelminthes</taxon>
        <taxon>Cestoda</taxon>
        <taxon>Eucestoda</taxon>
        <taxon>Cyclophyllidea</taxon>
        <taxon>Taeniidae</taxon>
        <taxon>Taenia</taxon>
    </lineage>
</organism>
<feature type="region of interest" description="Disordered" evidence="1">
    <location>
        <begin position="531"/>
        <end position="562"/>
    </location>
</feature>
<accession>A0ABR4QLA4</accession>
<feature type="region of interest" description="Disordered" evidence="1">
    <location>
        <begin position="101"/>
        <end position="138"/>
    </location>
</feature>
<dbReference type="EMBL" id="JAKROA010000002">
    <property type="protein sequence ID" value="KAL5110327.1"/>
    <property type="molecule type" value="Genomic_DNA"/>
</dbReference>
<dbReference type="Proteomes" id="UP001651158">
    <property type="component" value="Unassembled WGS sequence"/>
</dbReference>